<dbReference type="Gene3D" id="1.25.40.10">
    <property type="entry name" value="Tetratricopeptide repeat domain"/>
    <property type="match status" value="4"/>
</dbReference>
<accession>W1QD65</accession>
<dbReference type="PANTHER" id="PTHR14027:SF2">
    <property type="entry name" value="RNA POLYMERASE-ASSOCIATED PROTEIN CTR9 HOMOLOG"/>
    <property type="match status" value="1"/>
</dbReference>
<comment type="caution">
    <text evidence="5">The sequence shown here is derived from an EMBL/GenBank/DDBJ whole genome shotgun (WGS) entry which is preliminary data.</text>
</comment>
<dbReference type="InterPro" id="IPR019734">
    <property type="entry name" value="TPR_rpt"/>
</dbReference>
<feature type="region of interest" description="Disordered" evidence="4">
    <location>
        <begin position="914"/>
        <end position="1050"/>
    </location>
</feature>
<dbReference type="STRING" id="871575.W1QD65"/>
<keyword evidence="2 3" id="KW-0802">TPR repeat</keyword>
<dbReference type="HOGENOM" id="CLU_003008_0_1_1"/>
<feature type="compositionally biased region" description="Basic and acidic residues" evidence="4">
    <location>
        <begin position="914"/>
        <end position="946"/>
    </location>
</feature>
<dbReference type="SUPFAM" id="SSF48452">
    <property type="entry name" value="TPR-like"/>
    <property type="match status" value="3"/>
</dbReference>
<dbReference type="OrthoDB" id="343875at2759"/>
<evidence type="ECO:0000256" key="3">
    <source>
        <dbReference type="PROSITE-ProRule" id="PRU00339"/>
    </source>
</evidence>
<protein>
    <submittedName>
        <fullName evidence="5">RNA polymerase-associated protein CTR9</fullName>
    </submittedName>
</protein>
<dbReference type="Pfam" id="PF12895">
    <property type="entry name" value="ANAPC3"/>
    <property type="match status" value="1"/>
</dbReference>
<dbReference type="OMA" id="EHWLTIA"/>
<organism evidence="5 6">
    <name type="scientific">Ogataea parapolymorpha (strain ATCC 26012 / BCRC 20466 / JCM 22074 / NRRL Y-7560 / DL-1)</name>
    <name type="common">Yeast</name>
    <name type="synonym">Hansenula polymorpha</name>
    <dbReference type="NCBI Taxonomy" id="871575"/>
    <lineage>
        <taxon>Eukaryota</taxon>
        <taxon>Fungi</taxon>
        <taxon>Dikarya</taxon>
        <taxon>Ascomycota</taxon>
        <taxon>Saccharomycotina</taxon>
        <taxon>Pichiomycetes</taxon>
        <taxon>Pichiales</taxon>
        <taxon>Pichiaceae</taxon>
        <taxon>Ogataea</taxon>
    </lineage>
</organism>
<keyword evidence="1" id="KW-0677">Repeat</keyword>
<dbReference type="GO" id="GO:0000993">
    <property type="term" value="F:RNA polymerase II complex binding"/>
    <property type="evidence" value="ECO:0007669"/>
    <property type="project" value="TreeGrafter"/>
</dbReference>
<evidence type="ECO:0000313" key="6">
    <source>
        <dbReference type="Proteomes" id="UP000008673"/>
    </source>
</evidence>
<dbReference type="eggNOG" id="KOG2002">
    <property type="taxonomic scope" value="Eukaryota"/>
</dbReference>
<dbReference type="PROSITE" id="PS50005">
    <property type="entry name" value="TPR"/>
    <property type="match status" value="1"/>
</dbReference>
<sequence>MPVQEDLNLATEESVPLNADYYLSHLDEKHKEAYISKNITIPLKEEGEEVVIDTISDLPEDSSELCALLTNEESSTKHWLVVAKAYASQGKIDESLNVIKNALDSPTIMDATGDVQSTLHGFLAWLYLTREGKNSGLISYELATKETETALSLDPTNELTLMSQALLLLSSDKQKSKQTNFEKESRLLDSLLKKNPKNCFALMAKAKIFFYKENYVAALKVFQRCLLLNPLLRPDPRIGIGMCYWMLGRKKLANQAWQNSIQVNPEKNLEAKILISIAKFDDCFTNSVSDADFKEKYALALEFTKASLIDDPTNGVILLILASFYFSKQDYALVQKICDKVSKDTRFSNRIKSDAFLWLARCKFTQNDVLEAQKLFSSSIKYNENNLLSRYGYGQCLIVRNQINDAIRAFEKLQESHPRVLEVTLALGMLYSRNPKQTDKATTFLEKYVSLAKEHKEPLNSAALITLARIYEEKDISQSLKYLMMLKDQEISSGKTESDLSYALLNNIGVLGLLKNEGDSLSYFENALKALESQKEEGTPRNAIKLILEYNVARCKESQNEVETAKTMYQKILQECPGYNSAKLRWLLLTCLSDKEDIHEELAELLAESPDDLEVRSFYGWYVKKFGKKYMATKGKDIESEHHRETLVNHTSHDCYALTSLGNVYCTLARESKDAQKKDQYYIRAAQLYQKVLSIDPKDAYAAQGIAIIFADKKQVGIALEIFRKVRESLQDISVYINLGHCFLEAKQYAKSIESYQLALTRYTNGQDANIYNFISRAWLYRAMAEKAFEYYKTALQFAEKAYKINGLPSIKFNIAFVHFQLAEFLRKQPPTKRTVADLEESMVGLTQAIKSLNELATDEKHPPFPAEELKLRANMGNTLIKQLEKAIAEQKDYEGEVENKIRTAKKQKILEEQRKQEQREKELEEQRRLEEKRAEERKRLEEAAKEWNQQRLEEDKDNRDELDVTSEEKPKKKRGGRKKKKEFVVESEDEEEEEEPNKEESEDDKSDVDLFDEESEDENKKRKAEGGDENEGEIKKSKTEETKLDDLFE</sequence>
<gene>
    <name evidence="5" type="ORF">HPODL_01724</name>
</gene>
<dbReference type="Pfam" id="PF13174">
    <property type="entry name" value="TPR_6"/>
    <property type="match status" value="1"/>
</dbReference>
<feature type="compositionally biased region" description="Basic residues" evidence="4">
    <location>
        <begin position="972"/>
        <end position="982"/>
    </location>
</feature>
<evidence type="ECO:0000256" key="1">
    <source>
        <dbReference type="ARBA" id="ARBA00022737"/>
    </source>
</evidence>
<keyword evidence="6" id="KW-1185">Reference proteome</keyword>
<dbReference type="PANTHER" id="PTHR14027">
    <property type="entry name" value="RNA POLYMERASE-ASSOCIATED PROTEIN CTR9"/>
    <property type="match status" value="1"/>
</dbReference>
<dbReference type="InterPro" id="IPR011990">
    <property type="entry name" value="TPR-like_helical_dom_sf"/>
</dbReference>
<feature type="compositionally biased region" description="Basic and acidic residues" evidence="4">
    <location>
        <begin position="952"/>
        <end position="971"/>
    </location>
</feature>
<dbReference type="SMART" id="SM00028">
    <property type="entry name" value="TPR"/>
    <property type="match status" value="9"/>
</dbReference>
<reference evidence="5 6" key="1">
    <citation type="journal article" date="2013" name="BMC Genomics">
        <title>Genome sequence and analysis of methylotrophic yeast Hansenula polymorpha DL1.</title>
        <authorList>
            <person name="Ravin N.V."/>
            <person name="Eldarov M.A."/>
            <person name="Kadnikov V.V."/>
            <person name="Beletsky A.V."/>
            <person name="Schneider J."/>
            <person name="Mardanova E.S."/>
            <person name="Smekalova E.M."/>
            <person name="Zvereva M.I."/>
            <person name="Dontsova O.A."/>
            <person name="Mardanov A.V."/>
            <person name="Skryabin K.G."/>
        </authorList>
    </citation>
    <scope>NUCLEOTIDE SEQUENCE [LARGE SCALE GENOMIC DNA]</scope>
    <source>
        <strain evidence="6">ATCC 26012 / BCRC 20466 / JCM 22074 / NRRL Y-7560 / DL-1</strain>
    </source>
</reference>
<proteinExistence type="predicted"/>
<dbReference type="Pfam" id="PF13181">
    <property type="entry name" value="TPR_8"/>
    <property type="match status" value="1"/>
</dbReference>
<dbReference type="Proteomes" id="UP000008673">
    <property type="component" value="Unassembled WGS sequence"/>
</dbReference>
<dbReference type="KEGG" id="opa:HPODL_01724"/>
<dbReference type="GO" id="GO:0006368">
    <property type="term" value="P:transcription elongation by RNA polymerase II"/>
    <property type="evidence" value="ECO:0007669"/>
    <property type="project" value="TreeGrafter"/>
</dbReference>
<dbReference type="InterPro" id="IPR031101">
    <property type="entry name" value="Ctr9"/>
</dbReference>
<dbReference type="GO" id="GO:0016593">
    <property type="term" value="C:Cdc73/Paf1 complex"/>
    <property type="evidence" value="ECO:0007669"/>
    <property type="project" value="TreeGrafter"/>
</dbReference>
<dbReference type="GO" id="GO:0006355">
    <property type="term" value="P:regulation of DNA-templated transcription"/>
    <property type="evidence" value="ECO:0007669"/>
    <property type="project" value="InterPro"/>
</dbReference>
<dbReference type="AlphaFoldDB" id="W1QD65"/>
<evidence type="ECO:0000256" key="4">
    <source>
        <dbReference type="SAM" id="MobiDB-lite"/>
    </source>
</evidence>
<dbReference type="RefSeq" id="XP_013933717.1">
    <property type="nucleotide sequence ID" value="XM_014078242.1"/>
</dbReference>
<dbReference type="EMBL" id="AEOI02000009">
    <property type="protein sequence ID" value="ESW97632.1"/>
    <property type="molecule type" value="Genomic_DNA"/>
</dbReference>
<dbReference type="GeneID" id="25771182"/>
<feature type="repeat" description="TPR" evidence="3">
    <location>
        <begin position="733"/>
        <end position="766"/>
    </location>
</feature>
<evidence type="ECO:0000313" key="5">
    <source>
        <dbReference type="EMBL" id="ESW97632.1"/>
    </source>
</evidence>
<name>W1QD65_OGAPD</name>
<feature type="compositionally biased region" description="Acidic residues" evidence="4">
    <location>
        <begin position="986"/>
        <end position="1018"/>
    </location>
</feature>
<feature type="compositionally biased region" description="Basic and acidic residues" evidence="4">
    <location>
        <begin position="1019"/>
        <end position="1050"/>
    </location>
</feature>
<evidence type="ECO:0000256" key="2">
    <source>
        <dbReference type="ARBA" id="ARBA00022803"/>
    </source>
</evidence>